<evidence type="ECO:0000256" key="3">
    <source>
        <dbReference type="SAM" id="MobiDB-lite"/>
    </source>
</evidence>
<organism evidence="4 5">
    <name type="scientific">Molorchus minor</name>
    <dbReference type="NCBI Taxonomy" id="1323400"/>
    <lineage>
        <taxon>Eukaryota</taxon>
        <taxon>Metazoa</taxon>
        <taxon>Ecdysozoa</taxon>
        <taxon>Arthropoda</taxon>
        <taxon>Hexapoda</taxon>
        <taxon>Insecta</taxon>
        <taxon>Pterygota</taxon>
        <taxon>Neoptera</taxon>
        <taxon>Endopterygota</taxon>
        <taxon>Coleoptera</taxon>
        <taxon>Polyphaga</taxon>
        <taxon>Cucujiformia</taxon>
        <taxon>Chrysomeloidea</taxon>
        <taxon>Cerambycidae</taxon>
        <taxon>Lamiinae</taxon>
        <taxon>Monochamini</taxon>
        <taxon>Molorchus</taxon>
    </lineage>
</organism>
<evidence type="ECO:0008006" key="6">
    <source>
        <dbReference type="Google" id="ProtNLM"/>
    </source>
</evidence>
<dbReference type="PANTHER" id="PTHR22691:SF8">
    <property type="entry name" value="PROTEIN SPT2 HOMOLOG"/>
    <property type="match status" value="1"/>
</dbReference>
<dbReference type="PANTHER" id="PTHR22691">
    <property type="entry name" value="YEAST SPT2-RELATED"/>
    <property type="match status" value="1"/>
</dbReference>
<evidence type="ECO:0000313" key="4">
    <source>
        <dbReference type="EMBL" id="KAJ8981326.1"/>
    </source>
</evidence>
<dbReference type="Proteomes" id="UP001162164">
    <property type="component" value="Unassembled WGS sequence"/>
</dbReference>
<comment type="similarity">
    <text evidence="1">Belongs to the SPT2 family.</text>
</comment>
<feature type="compositionally biased region" description="Basic and acidic residues" evidence="3">
    <location>
        <begin position="16"/>
        <end position="28"/>
    </location>
</feature>
<sequence length="146" mass="17239">MPPGDIKSKKFPPGELKPKQFPPKDLKPKQFPSPDVRRKEPPKKPPIGKRRPIIDDDEYDSEMDDFIDDDEQVDDYSKYISEIFGYDKSKYRDVDDDVDNMESTFAQQMREEVISTKIGIMEDLEDMRMEEEEKMRKAQMKKKGKL</sequence>
<name>A0ABQ9JU12_9CUCU</name>
<comment type="caution">
    <text evidence="4">The sequence shown here is derived from an EMBL/GenBank/DDBJ whole genome shotgun (WGS) entry which is preliminary data.</text>
</comment>
<dbReference type="Pfam" id="PF08243">
    <property type="entry name" value="SPT2"/>
    <property type="match status" value="1"/>
</dbReference>
<dbReference type="InterPro" id="IPR013256">
    <property type="entry name" value="Chromatin_SPT2"/>
</dbReference>
<protein>
    <recommendedName>
        <fullName evidence="6">Protein SPT2 homolog</fullName>
    </recommendedName>
</protein>
<gene>
    <name evidence="4" type="ORF">NQ317_015459</name>
</gene>
<evidence type="ECO:0000256" key="2">
    <source>
        <dbReference type="ARBA" id="ARBA00023054"/>
    </source>
</evidence>
<evidence type="ECO:0000256" key="1">
    <source>
        <dbReference type="ARBA" id="ARBA00006461"/>
    </source>
</evidence>
<proteinExistence type="inferred from homology"/>
<reference evidence="4" key="1">
    <citation type="journal article" date="2023" name="Insect Mol. Biol.">
        <title>Genome sequencing provides insights into the evolution of gene families encoding plant cell wall-degrading enzymes in longhorned beetles.</title>
        <authorList>
            <person name="Shin N.R."/>
            <person name="Okamura Y."/>
            <person name="Kirsch R."/>
            <person name="Pauchet Y."/>
        </authorList>
    </citation>
    <scope>NUCLEOTIDE SEQUENCE</scope>
    <source>
        <strain evidence="4">MMC_N1</strain>
    </source>
</reference>
<dbReference type="EMBL" id="JAPWTJ010000190">
    <property type="protein sequence ID" value="KAJ8981326.1"/>
    <property type="molecule type" value="Genomic_DNA"/>
</dbReference>
<accession>A0ABQ9JU12</accession>
<dbReference type="SMART" id="SM00784">
    <property type="entry name" value="SPT2"/>
    <property type="match status" value="1"/>
</dbReference>
<keyword evidence="5" id="KW-1185">Reference proteome</keyword>
<keyword evidence="2" id="KW-0175">Coiled coil</keyword>
<evidence type="ECO:0000313" key="5">
    <source>
        <dbReference type="Proteomes" id="UP001162164"/>
    </source>
</evidence>
<feature type="region of interest" description="Disordered" evidence="3">
    <location>
        <begin position="1"/>
        <end position="61"/>
    </location>
</feature>